<keyword evidence="2" id="KW-1185">Reference proteome</keyword>
<dbReference type="EMBL" id="CM056741">
    <property type="protein sequence ID" value="KAJ8683875.1"/>
    <property type="molecule type" value="Genomic_DNA"/>
</dbReference>
<reference evidence="1" key="1">
    <citation type="submission" date="2023-04" db="EMBL/GenBank/DDBJ databases">
        <title>A chromosome-level genome assembly of the parasitoid wasp Eretmocerus hayati.</title>
        <authorList>
            <person name="Zhong Y."/>
            <person name="Liu S."/>
            <person name="Liu Y."/>
        </authorList>
    </citation>
    <scope>NUCLEOTIDE SEQUENCE</scope>
    <source>
        <strain evidence="1">ZJU_SS_LIU_2023</strain>
    </source>
</reference>
<gene>
    <name evidence="1" type="ORF">QAD02_019667</name>
</gene>
<sequence length="410" mass="46108">MIKQKRAHNCVFPECQSNEVPGDNSSVFSVPQDADARELWRGIIGVPYLKKDSRAPLPKPRLRKNTLPLCIAQSCNKSSHPEFVAETCDENIEVMEVVLVNSIENAVFVQEDHSRMEQIHVEAVRHSGTNNDQIDDEEISTDSDKAILESHIRAFAKPETFTETLKRKHSILSPANLNDSNDDDATLDERLKSSRESSEVPLCNEFQCLEGKAEISQSVTRQLVHGCDDSSTDSTNAVPGNLVWGHSRATWWPSLIVDAKDVGMQSDPNKVWLYWIGDGQISELDCKDVQSFSKEIEGRIDKLSTDGETEVSMKKQKSTACSNLIQLLKGRLRVGALTKPYTSWLERNILAYRDQLDGLIFYPYPESCGANLKGFKDINLEQAKEHRLQLSQERVQLMAMCNSKSSILKL</sequence>
<accession>A0ACC2PJW6</accession>
<comment type="caution">
    <text evidence="1">The sequence shown here is derived from an EMBL/GenBank/DDBJ whole genome shotgun (WGS) entry which is preliminary data.</text>
</comment>
<name>A0ACC2PJW6_9HYME</name>
<organism evidence="1 2">
    <name type="scientific">Eretmocerus hayati</name>
    <dbReference type="NCBI Taxonomy" id="131215"/>
    <lineage>
        <taxon>Eukaryota</taxon>
        <taxon>Metazoa</taxon>
        <taxon>Ecdysozoa</taxon>
        <taxon>Arthropoda</taxon>
        <taxon>Hexapoda</taxon>
        <taxon>Insecta</taxon>
        <taxon>Pterygota</taxon>
        <taxon>Neoptera</taxon>
        <taxon>Endopterygota</taxon>
        <taxon>Hymenoptera</taxon>
        <taxon>Apocrita</taxon>
        <taxon>Proctotrupomorpha</taxon>
        <taxon>Chalcidoidea</taxon>
        <taxon>Aphelinidae</taxon>
        <taxon>Aphelininae</taxon>
        <taxon>Eretmocerus</taxon>
    </lineage>
</organism>
<evidence type="ECO:0000313" key="1">
    <source>
        <dbReference type="EMBL" id="KAJ8683875.1"/>
    </source>
</evidence>
<evidence type="ECO:0000313" key="2">
    <source>
        <dbReference type="Proteomes" id="UP001239111"/>
    </source>
</evidence>
<dbReference type="Proteomes" id="UP001239111">
    <property type="component" value="Chromosome 1"/>
</dbReference>
<proteinExistence type="predicted"/>
<protein>
    <submittedName>
        <fullName evidence="1">Uncharacterized protein</fullName>
    </submittedName>
</protein>